<gene>
    <name evidence="1" type="ORF">GGQ86_004864</name>
</gene>
<comment type="caution">
    <text evidence="1">The sequence shown here is derived from an EMBL/GenBank/DDBJ whole genome shotgun (WGS) entry which is preliminary data.</text>
</comment>
<name>A0ABU1KP11_XANFL</name>
<proteinExistence type="predicted"/>
<keyword evidence="2" id="KW-1185">Reference proteome</keyword>
<reference evidence="1 2" key="1">
    <citation type="submission" date="2023-07" db="EMBL/GenBank/DDBJ databases">
        <title>Genomic Encyclopedia of Type Strains, Phase IV (KMG-IV): sequencing the most valuable type-strain genomes for metagenomic binning, comparative biology and taxonomic classification.</title>
        <authorList>
            <person name="Goeker M."/>
        </authorList>
    </citation>
    <scope>NUCLEOTIDE SEQUENCE [LARGE SCALE GENOMIC DNA]</scope>
    <source>
        <strain evidence="1 2">DSM 338</strain>
    </source>
</reference>
<dbReference type="Proteomes" id="UP001245370">
    <property type="component" value="Unassembled WGS sequence"/>
</dbReference>
<protein>
    <submittedName>
        <fullName evidence="1">Uncharacterized protein</fullName>
    </submittedName>
</protein>
<dbReference type="EMBL" id="JAVDPY010000012">
    <property type="protein sequence ID" value="MDR6336363.1"/>
    <property type="molecule type" value="Genomic_DNA"/>
</dbReference>
<evidence type="ECO:0000313" key="1">
    <source>
        <dbReference type="EMBL" id="MDR6336363.1"/>
    </source>
</evidence>
<evidence type="ECO:0000313" key="2">
    <source>
        <dbReference type="Proteomes" id="UP001245370"/>
    </source>
</evidence>
<accession>A0ABU1KP11</accession>
<sequence>TEIEAAHATGGAGSDPAPLVAQLARQGKTFAHWQKAGAPKGGNT</sequence>
<organism evidence="1 2">
    <name type="scientific">Xanthobacter flavus</name>
    <dbReference type="NCBI Taxonomy" id="281"/>
    <lineage>
        <taxon>Bacteria</taxon>
        <taxon>Pseudomonadati</taxon>
        <taxon>Pseudomonadota</taxon>
        <taxon>Alphaproteobacteria</taxon>
        <taxon>Hyphomicrobiales</taxon>
        <taxon>Xanthobacteraceae</taxon>
        <taxon>Xanthobacter</taxon>
    </lineage>
</organism>
<feature type="non-terminal residue" evidence="1">
    <location>
        <position position="1"/>
    </location>
</feature>